<dbReference type="PATRIC" id="fig|1263870.3.peg.6539"/>
<keyword evidence="2" id="KW-1185">Reference proteome</keyword>
<gene>
    <name evidence="1" type="ORF">RSSM_06173</name>
</gene>
<accession>M5U3E9</accession>
<evidence type="ECO:0000313" key="1">
    <source>
        <dbReference type="EMBL" id="EMI52386.1"/>
    </source>
</evidence>
<comment type="caution">
    <text evidence="1">The sequence shown here is derived from an EMBL/GenBank/DDBJ whole genome shotgun (WGS) entry which is preliminary data.</text>
</comment>
<name>M5U3E9_9BACT</name>
<sequence length="48" mass="5194">MSAKAIENHLGRTRFGGCRQFEGSKASEMADVPRGWGYGSATPGFRSM</sequence>
<protein>
    <submittedName>
        <fullName evidence="1">Uncharacterized protein</fullName>
    </submittedName>
</protein>
<reference evidence="1 2" key="1">
    <citation type="journal article" date="2013" name="Mar. Genomics">
        <title>Expression of sulfatases in Rhodopirellula baltica and the diversity of sulfatases in the genus Rhodopirellula.</title>
        <authorList>
            <person name="Wegner C.E."/>
            <person name="Richter-Heitmann T."/>
            <person name="Klindworth A."/>
            <person name="Klockow C."/>
            <person name="Richter M."/>
            <person name="Achstetter T."/>
            <person name="Glockner F.O."/>
            <person name="Harder J."/>
        </authorList>
    </citation>
    <scope>NUCLEOTIDE SEQUENCE [LARGE SCALE GENOMIC DNA]</scope>
    <source>
        <strain evidence="1 2">SM41</strain>
    </source>
</reference>
<evidence type="ECO:0000313" key="2">
    <source>
        <dbReference type="Proteomes" id="UP000011885"/>
    </source>
</evidence>
<dbReference type="Proteomes" id="UP000011885">
    <property type="component" value="Unassembled WGS sequence"/>
</dbReference>
<organism evidence="1 2">
    <name type="scientific">Rhodopirellula sallentina SM41</name>
    <dbReference type="NCBI Taxonomy" id="1263870"/>
    <lineage>
        <taxon>Bacteria</taxon>
        <taxon>Pseudomonadati</taxon>
        <taxon>Planctomycetota</taxon>
        <taxon>Planctomycetia</taxon>
        <taxon>Pirellulales</taxon>
        <taxon>Pirellulaceae</taxon>
        <taxon>Rhodopirellula</taxon>
    </lineage>
</organism>
<dbReference type="EMBL" id="ANOH01000432">
    <property type="protein sequence ID" value="EMI52386.1"/>
    <property type="molecule type" value="Genomic_DNA"/>
</dbReference>
<dbReference type="AlphaFoldDB" id="M5U3E9"/>
<proteinExistence type="predicted"/>